<feature type="region of interest" description="Disordered" evidence="8">
    <location>
        <begin position="59"/>
        <end position="83"/>
    </location>
</feature>
<dbReference type="InterPro" id="IPR000629">
    <property type="entry name" value="RNA-helicase_DEAD-box_CS"/>
</dbReference>
<dbReference type="CDD" id="cd18787">
    <property type="entry name" value="SF2_C_DEAD"/>
    <property type="match status" value="1"/>
</dbReference>
<feature type="domain" description="Helicase ATP-binding" evidence="9">
    <location>
        <begin position="112"/>
        <end position="303"/>
    </location>
</feature>
<dbReference type="Proteomes" id="UP000045706">
    <property type="component" value="Unassembled WGS sequence"/>
</dbReference>
<comment type="catalytic activity">
    <reaction evidence="7">
        <text>ATP + H2O = ADP + phosphate + H(+)</text>
        <dbReference type="Rhea" id="RHEA:13065"/>
        <dbReference type="ChEBI" id="CHEBI:15377"/>
        <dbReference type="ChEBI" id="CHEBI:15378"/>
        <dbReference type="ChEBI" id="CHEBI:30616"/>
        <dbReference type="ChEBI" id="CHEBI:43474"/>
        <dbReference type="ChEBI" id="CHEBI:456216"/>
        <dbReference type="EC" id="3.6.4.13"/>
    </reaction>
</comment>
<dbReference type="EC" id="3.6.4.13" evidence="7"/>
<dbReference type="InterPro" id="IPR011545">
    <property type="entry name" value="DEAD/DEAH_box_helicase_dom"/>
</dbReference>
<dbReference type="InterPro" id="IPR001650">
    <property type="entry name" value="Helicase_C-like"/>
</dbReference>
<evidence type="ECO:0000256" key="4">
    <source>
        <dbReference type="ARBA" id="ARBA00022840"/>
    </source>
</evidence>
<feature type="region of interest" description="Disordered" evidence="8">
    <location>
        <begin position="647"/>
        <end position="773"/>
    </location>
</feature>
<reference evidence="12" key="1">
    <citation type="submission" date="2015-05" db="EMBL/GenBank/DDBJ databases">
        <authorList>
            <person name="Fogelqvist Johan"/>
        </authorList>
    </citation>
    <scope>NUCLEOTIDE SEQUENCE [LARGE SCALE GENOMIC DNA]</scope>
</reference>
<keyword evidence="2 6" id="KW-0378">Hydrolase</keyword>
<dbReference type="PANTHER" id="PTHR24031">
    <property type="entry name" value="RNA HELICASE"/>
    <property type="match status" value="1"/>
</dbReference>
<comment type="function">
    <text evidence="7">RNA helicase.</text>
</comment>
<proteinExistence type="inferred from homology"/>
<feature type="domain" description="Helicase C-terminal" evidence="10">
    <location>
        <begin position="332"/>
        <end position="495"/>
    </location>
</feature>
<evidence type="ECO:0000256" key="7">
    <source>
        <dbReference type="RuleBase" id="RU365068"/>
    </source>
</evidence>
<keyword evidence="5 7" id="KW-0694">RNA-binding</keyword>
<feature type="compositionally biased region" description="Basic and acidic residues" evidence="8">
    <location>
        <begin position="72"/>
        <end position="81"/>
    </location>
</feature>
<dbReference type="InterPro" id="IPR014001">
    <property type="entry name" value="Helicase_ATP-bd"/>
</dbReference>
<dbReference type="PROSITE" id="PS51194">
    <property type="entry name" value="HELICASE_CTER"/>
    <property type="match status" value="1"/>
</dbReference>
<dbReference type="GO" id="GO:0016787">
    <property type="term" value="F:hydrolase activity"/>
    <property type="evidence" value="ECO:0007669"/>
    <property type="project" value="UniProtKB-KW"/>
</dbReference>
<evidence type="ECO:0000256" key="5">
    <source>
        <dbReference type="ARBA" id="ARBA00022884"/>
    </source>
</evidence>
<evidence type="ECO:0000256" key="8">
    <source>
        <dbReference type="SAM" id="MobiDB-lite"/>
    </source>
</evidence>
<evidence type="ECO:0000256" key="1">
    <source>
        <dbReference type="ARBA" id="ARBA00022741"/>
    </source>
</evidence>
<dbReference type="PROSITE" id="PS51192">
    <property type="entry name" value="HELICASE_ATP_BIND_1"/>
    <property type="match status" value="1"/>
</dbReference>
<evidence type="ECO:0000313" key="12">
    <source>
        <dbReference type="Proteomes" id="UP000045706"/>
    </source>
</evidence>
<name>A0A0G4L8A3_VERLO</name>
<feature type="compositionally biased region" description="Gly residues" evidence="8">
    <location>
        <begin position="723"/>
        <end position="748"/>
    </location>
</feature>
<evidence type="ECO:0000256" key="2">
    <source>
        <dbReference type="ARBA" id="ARBA00022801"/>
    </source>
</evidence>
<protein>
    <recommendedName>
        <fullName evidence="7">ATP-dependent RNA helicase</fullName>
        <ecNumber evidence="7">3.6.4.13</ecNumber>
    </recommendedName>
</protein>
<organism evidence="11 12">
    <name type="scientific">Verticillium longisporum</name>
    <name type="common">Verticillium dahliae var. longisporum</name>
    <dbReference type="NCBI Taxonomy" id="100787"/>
    <lineage>
        <taxon>Eukaryota</taxon>
        <taxon>Fungi</taxon>
        <taxon>Dikarya</taxon>
        <taxon>Ascomycota</taxon>
        <taxon>Pezizomycotina</taxon>
        <taxon>Sordariomycetes</taxon>
        <taxon>Hypocreomycetidae</taxon>
        <taxon>Glomerellales</taxon>
        <taxon>Plectosphaerellaceae</taxon>
        <taxon>Verticillium</taxon>
    </lineage>
</organism>
<dbReference type="Pfam" id="PF00270">
    <property type="entry name" value="DEAD"/>
    <property type="match status" value="1"/>
</dbReference>
<gene>
    <name evidence="11" type="ORF">BN1723_011526</name>
</gene>
<dbReference type="GO" id="GO:0003724">
    <property type="term" value="F:RNA helicase activity"/>
    <property type="evidence" value="ECO:0007669"/>
    <property type="project" value="UniProtKB-EC"/>
</dbReference>
<evidence type="ECO:0000259" key="9">
    <source>
        <dbReference type="PROSITE" id="PS51192"/>
    </source>
</evidence>
<sequence length="773" mass="83603">MLRQGLRRCVQLRGASIASSLATRQQPSLLQSIERTSRTSLLRTTIHLNSPIARWYSAEAEAAAEPEQSPDANDKPTRFDDLPSLGVHPNLVKNITHGMGYESMSDVQTQTITPALKGTDLVAQARTGTGKTLGFLIPVLQRMLQEDPSLATRSARYDARSDDIRGIVLSPTRELAEQIAVEAEKLTRGTGLVVQRAVGGTQKSEMLRRCKREGCHLLVATPGRLNDLLEDPRSGIAAPNLAAIVLDEADRMLDVGFKTELQEIVDKLPDVRDKPRQTLLFSATIPKDVVQLAREWVRPDNFDFIQTVSQGEALTHERVKQHLVPCRGWGNVFPALFEVIEKESANRRANPDLPPFKAMVFLPSTAMVDLAADAFNAGFRQSTGLFNLRIHSKLTQQGRTRAADRFRELNSGILFSSDVTARGMDFPNVTHVIQAGPPSDREHYIHRIGRTARQGKEGEGWLIISQTDIGTARHELGGLPIEPNRTIVSAEVDLTAATEDQDRTPVFDTTMDALKRVPRSSLAATYMSLFARVTRQNLRGLPIEPNRTIVSAEVDLTAATEDQDRTPVFDTTMDALKRVPRSSLAATYMSLFARVTRQNVRDRVEELKEWFVNGIGLENTPAMSPKTADKLGLRRVEGLNIGYDDDFVNDGSSARDSRGGGGGGGFGGRGLGGRDGGRGGFGGRDGGRGGFGGRDGGRDGGRNSSDPFSNMLESSEGDRRGSRSGGFGGRSGGGFGGRGGGGSFGGRGRGGDRSGGRGGDRGGYGGGRERASF</sequence>
<dbReference type="GO" id="GO:0005524">
    <property type="term" value="F:ATP binding"/>
    <property type="evidence" value="ECO:0007669"/>
    <property type="project" value="UniProtKB-UniRule"/>
</dbReference>
<keyword evidence="4 6" id="KW-0067">ATP-binding</keyword>
<dbReference type="AlphaFoldDB" id="A0A0G4L8A3"/>
<feature type="compositionally biased region" description="Gly residues" evidence="8">
    <location>
        <begin position="659"/>
        <end position="694"/>
    </location>
</feature>
<evidence type="ECO:0000256" key="3">
    <source>
        <dbReference type="ARBA" id="ARBA00022806"/>
    </source>
</evidence>
<dbReference type="InterPro" id="IPR027417">
    <property type="entry name" value="P-loop_NTPase"/>
</dbReference>
<dbReference type="GO" id="GO:0003723">
    <property type="term" value="F:RNA binding"/>
    <property type="evidence" value="ECO:0007669"/>
    <property type="project" value="UniProtKB-UniRule"/>
</dbReference>
<evidence type="ECO:0000313" key="11">
    <source>
        <dbReference type="EMBL" id="CRK18204.1"/>
    </source>
</evidence>
<comment type="similarity">
    <text evidence="6">Belongs to the DEAD box helicase family.</text>
</comment>
<accession>A0A0G4L8A3</accession>
<dbReference type="SMART" id="SM00490">
    <property type="entry name" value="HELICc"/>
    <property type="match status" value="1"/>
</dbReference>
<dbReference type="EMBL" id="CVQI01008779">
    <property type="protein sequence ID" value="CRK18204.1"/>
    <property type="molecule type" value="Genomic_DNA"/>
</dbReference>
<comment type="domain">
    <text evidence="7">The Q motif is unique to and characteristic of the DEAD box family of RNA helicases and controls ATP binding and hydrolysis.</text>
</comment>
<keyword evidence="1 6" id="KW-0547">Nucleotide-binding</keyword>
<evidence type="ECO:0000256" key="6">
    <source>
        <dbReference type="RuleBase" id="RU000492"/>
    </source>
</evidence>
<dbReference type="SUPFAM" id="SSF52540">
    <property type="entry name" value="P-loop containing nucleoside triphosphate hydrolases"/>
    <property type="match status" value="2"/>
</dbReference>
<feature type="compositionally biased region" description="Basic and acidic residues" evidence="8">
    <location>
        <begin position="749"/>
        <end position="760"/>
    </location>
</feature>
<evidence type="ECO:0000259" key="10">
    <source>
        <dbReference type="PROSITE" id="PS51194"/>
    </source>
</evidence>
<feature type="compositionally biased region" description="Polar residues" evidence="8">
    <location>
        <begin position="703"/>
        <end position="712"/>
    </location>
</feature>
<dbReference type="Gene3D" id="3.40.50.300">
    <property type="entry name" value="P-loop containing nucleotide triphosphate hydrolases"/>
    <property type="match status" value="2"/>
</dbReference>
<keyword evidence="3 6" id="KW-0347">Helicase</keyword>
<dbReference type="SMART" id="SM00487">
    <property type="entry name" value="DEXDc"/>
    <property type="match status" value="1"/>
</dbReference>
<dbReference type="PROSITE" id="PS00039">
    <property type="entry name" value="DEAD_ATP_HELICASE"/>
    <property type="match status" value="1"/>
</dbReference>
<dbReference type="Pfam" id="PF00271">
    <property type="entry name" value="Helicase_C"/>
    <property type="match status" value="1"/>
</dbReference>